<reference evidence="2 3" key="1">
    <citation type="journal article" date="2013" name="BMC Genomics">
        <title>Genomics-driven discovery of the pneumocandin biosynthetic gene cluster in the fungus Glarea lozoyensis.</title>
        <authorList>
            <person name="Chen L."/>
            <person name="Yue Q."/>
            <person name="Zhang X."/>
            <person name="Xiang M."/>
            <person name="Wang C."/>
            <person name="Li S."/>
            <person name="Che Y."/>
            <person name="Ortiz-Lopez F.J."/>
            <person name="Bills G.F."/>
            <person name="Liu X."/>
            <person name="An Z."/>
        </authorList>
    </citation>
    <scope>NUCLEOTIDE SEQUENCE [LARGE SCALE GENOMIC DNA]</scope>
    <source>
        <strain evidence="3">ATCC 20868 / MF5171</strain>
    </source>
</reference>
<dbReference type="KEGG" id="glz:GLAREA_03449"/>
<gene>
    <name evidence="2" type="ORF">GLAREA_03449</name>
</gene>
<evidence type="ECO:0000313" key="3">
    <source>
        <dbReference type="Proteomes" id="UP000016922"/>
    </source>
</evidence>
<protein>
    <submittedName>
        <fullName evidence="2">Uncharacterized protein</fullName>
    </submittedName>
</protein>
<dbReference type="AlphaFoldDB" id="S3CVP2"/>
<dbReference type="Proteomes" id="UP000016922">
    <property type="component" value="Unassembled WGS sequence"/>
</dbReference>
<dbReference type="GeneID" id="19462504"/>
<dbReference type="HOGENOM" id="CLU_1875637_0_0_1"/>
<evidence type="ECO:0000313" key="2">
    <source>
        <dbReference type="EMBL" id="EPE30482.1"/>
    </source>
</evidence>
<dbReference type="EMBL" id="KE145363">
    <property type="protein sequence ID" value="EPE30482.1"/>
    <property type="molecule type" value="Genomic_DNA"/>
</dbReference>
<organism evidence="2 3">
    <name type="scientific">Glarea lozoyensis (strain ATCC 20868 / MF5171)</name>
    <dbReference type="NCBI Taxonomy" id="1116229"/>
    <lineage>
        <taxon>Eukaryota</taxon>
        <taxon>Fungi</taxon>
        <taxon>Dikarya</taxon>
        <taxon>Ascomycota</taxon>
        <taxon>Pezizomycotina</taxon>
        <taxon>Leotiomycetes</taxon>
        <taxon>Helotiales</taxon>
        <taxon>Helotiaceae</taxon>
        <taxon>Glarea</taxon>
    </lineage>
</organism>
<evidence type="ECO:0000256" key="1">
    <source>
        <dbReference type="SAM" id="MobiDB-lite"/>
    </source>
</evidence>
<feature type="region of interest" description="Disordered" evidence="1">
    <location>
        <begin position="1"/>
        <end position="21"/>
    </location>
</feature>
<name>S3CVP2_GLAL2</name>
<accession>S3CVP2</accession>
<sequence>MSGYYYHNRNMGPPPQPQRRYEPFSNAYTGRLTSNSMLMHGFPNGPPIANPRARLEQMGFTDSQGNGSSQSIRGSQQQQIRQLEQRLAENRRQAAIVQQQINQMMRRQCLYGGSKCSGRGVFMRNWRHLIAACLAP</sequence>
<dbReference type="RefSeq" id="XP_008081893.1">
    <property type="nucleotide sequence ID" value="XM_008083702.1"/>
</dbReference>
<feature type="compositionally biased region" description="Low complexity" evidence="1">
    <location>
        <begin position="63"/>
        <end position="82"/>
    </location>
</feature>
<feature type="region of interest" description="Disordered" evidence="1">
    <location>
        <begin position="35"/>
        <end position="83"/>
    </location>
</feature>
<keyword evidence="3" id="KW-1185">Reference proteome</keyword>
<proteinExistence type="predicted"/>